<keyword evidence="2" id="KW-0732">Signal</keyword>
<gene>
    <name evidence="3" type="ORF">H8S62_00370</name>
</gene>
<sequence length="455" mass="48556">MKGKRLLALSLSAALTLSLLAGCANNNTGGGDPAPSQSPSASVSQTPAPSTQPSAKPVELTVVTSYGGDDGNRKNYENAVKQYEEATGNTVMDASATSNEEWKAKVLTDFETGSEPDVLFFFTNADAEPFVSAGKVVDIATIRETYPDYASNMKDSMMAVAADGKNYAVPSSGFWENMFANTAVLDACGVAVPGPDYTWEAFLKDCQTIKDAGYTPIACSLFEVPHYWFEFMIMNNGTCADQLEVPTLNADGSLVMDAVAEKWIAGLNDMKTLYDMGFFPDNTLTASDPETVQLFADDEAAFLIDGSWKVGHFVDNYADTLDHYALSYVPAKGERKATDMIGGISMGYFISQKAWNDPAKRDAAVAFVEHMTSDAVLSTFVTTEVTALKNGATPSGLNSLQQSAADANAYVTEVNGAVQDTITSEAKTDLFANVQNVVTGNMTPEEAIVSAISLN</sequence>
<dbReference type="InterPro" id="IPR050490">
    <property type="entry name" value="Bact_solute-bd_prot1"/>
</dbReference>
<feature type="region of interest" description="Disordered" evidence="1">
    <location>
        <begin position="27"/>
        <end position="59"/>
    </location>
</feature>
<evidence type="ECO:0000256" key="2">
    <source>
        <dbReference type="SAM" id="SignalP"/>
    </source>
</evidence>
<dbReference type="AlphaFoldDB" id="A0A8J6JHM7"/>
<dbReference type="PROSITE" id="PS51257">
    <property type="entry name" value="PROKAR_LIPOPROTEIN"/>
    <property type="match status" value="1"/>
</dbReference>
<evidence type="ECO:0000256" key="1">
    <source>
        <dbReference type="SAM" id="MobiDB-lite"/>
    </source>
</evidence>
<feature type="compositionally biased region" description="Low complexity" evidence="1">
    <location>
        <begin position="33"/>
        <end position="51"/>
    </location>
</feature>
<feature type="chain" id="PRO_5038810089" evidence="2">
    <location>
        <begin position="22"/>
        <end position="455"/>
    </location>
</feature>
<dbReference type="RefSeq" id="WP_186918139.1">
    <property type="nucleotide sequence ID" value="NZ_JACOPQ010000001.1"/>
</dbReference>
<dbReference type="Pfam" id="PF01547">
    <property type="entry name" value="SBP_bac_1"/>
    <property type="match status" value="1"/>
</dbReference>
<accession>A0A8J6JHM7</accession>
<evidence type="ECO:0000313" key="4">
    <source>
        <dbReference type="Proteomes" id="UP000607645"/>
    </source>
</evidence>
<reference evidence="3" key="1">
    <citation type="submission" date="2020-08" db="EMBL/GenBank/DDBJ databases">
        <title>Genome public.</title>
        <authorList>
            <person name="Liu C."/>
            <person name="Sun Q."/>
        </authorList>
    </citation>
    <scope>NUCLEOTIDE SEQUENCE</scope>
    <source>
        <strain evidence="3">NSJ-52</strain>
    </source>
</reference>
<keyword evidence="4" id="KW-1185">Reference proteome</keyword>
<dbReference type="Proteomes" id="UP000607645">
    <property type="component" value="Unassembled WGS sequence"/>
</dbReference>
<comment type="caution">
    <text evidence="3">The sequence shown here is derived from an EMBL/GenBank/DDBJ whole genome shotgun (WGS) entry which is preliminary data.</text>
</comment>
<organism evidence="3 4">
    <name type="scientific">Lawsonibacter faecis</name>
    <dbReference type="NCBI Taxonomy" id="2763052"/>
    <lineage>
        <taxon>Bacteria</taxon>
        <taxon>Bacillati</taxon>
        <taxon>Bacillota</taxon>
        <taxon>Clostridia</taxon>
        <taxon>Eubacteriales</taxon>
        <taxon>Oscillospiraceae</taxon>
        <taxon>Lawsonibacter</taxon>
    </lineage>
</organism>
<proteinExistence type="predicted"/>
<dbReference type="EMBL" id="JACOPQ010000001">
    <property type="protein sequence ID" value="MBC5735462.1"/>
    <property type="molecule type" value="Genomic_DNA"/>
</dbReference>
<dbReference type="InterPro" id="IPR006059">
    <property type="entry name" value="SBP"/>
</dbReference>
<name>A0A8J6JHM7_9FIRM</name>
<feature type="signal peptide" evidence="2">
    <location>
        <begin position="1"/>
        <end position="21"/>
    </location>
</feature>
<protein>
    <submittedName>
        <fullName evidence="3">Extracellular solute-binding protein</fullName>
    </submittedName>
</protein>
<dbReference type="SUPFAM" id="SSF53850">
    <property type="entry name" value="Periplasmic binding protein-like II"/>
    <property type="match status" value="1"/>
</dbReference>
<dbReference type="Gene3D" id="3.40.190.10">
    <property type="entry name" value="Periplasmic binding protein-like II"/>
    <property type="match status" value="2"/>
</dbReference>
<dbReference type="PANTHER" id="PTHR43649">
    <property type="entry name" value="ARABINOSE-BINDING PROTEIN-RELATED"/>
    <property type="match status" value="1"/>
</dbReference>
<evidence type="ECO:0000313" key="3">
    <source>
        <dbReference type="EMBL" id="MBC5735462.1"/>
    </source>
</evidence>